<name>I4F4X0_MODI5</name>
<dbReference type="KEGG" id="mmar:MODMU_5308"/>
<protein>
    <submittedName>
        <fullName evidence="2">Uncharacterized protein</fullName>
    </submittedName>
</protein>
<dbReference type="EMBL" id="FO203431">
    <property type="protein sequence ID" value="CCH90683.1"/>
    <property type="molecule type" value="Genomic_DNA"/>
</dbReference>
<dbReference type="Proteomes" id="UP000006461">
    <property type="component" value="Chromosome"/>
</dbReference>
<sequence>METSGRMSTHRVRIAGGELIAFAPNERLTRLEPGSGPRDCRIWAVAVSNNEGRDRPVVLANHRRFGDTVVRLHEEAARLRSSTASTEARTGGRQVSHRTTLSRKRTVPTAMV</sequence>
<accession>I4F4X0</accession>
<evidence type="ECO:0000313" key="2">
    <source>
        <dbReference type="EMBL" id="CCH90683.1"/>
    </source>
</evidence>
<evidence type="ECO:0000313" key="3">
    <source>
        <dbReference type="Proteomes" id="UP000006461"/>
    </source>
</evidence>
<proteinExistence type="predicted"/>
<organism evidence="2 3">
    <name type="scientific">Modestobacter italicus (strain DSM 44449 / CECT 9708 / BC 501)</name>
    <dbReference type="NCBI Taxonomy" id="2732864"/>
    <lineage>
        <taxon>Bacteria</taxon>
        <taxon>Bacillati</taxon>
        <taxon>Actinomycetota</taxon>
        <taxon>Actinomycetes</taxon>
        <taxon>Geodermatophilales</taxon>
        <taxon>Geodermatophilaceae</taxon>
        <taxon>Modestobacter</taxon>
    </lineage>
</organism>
<gene>
    <name evidence="2" type="ordered locus">MODMU_5308</name>
</gene>
<dbReference type="HOGENOM" id="CLU_2143034_0_0_11"/>
<reference evidence="2 3" key="1">
    <citation type="journal article" date="2012" name="J. Bacteriol.">
        <title>Genome Sequence of Radiation-Resistant Modestobacter marinus Strain BC501, a Representative Actinobacterium That Thrives on Calcareous Stone Surfaces.</title>
        <authorList>
            <person name="Normand P."/>
            <person name="Gury J."/>
            <person name="Pujic P."/>
            <person name="Chouaia B."/>
            <person name="Crotti E."/>
            <person name="Brusetti L."/>
            <person name="Daffonchio D."/>
            <person name="Vacherie B."/>
            <person name="Barbe V."/>
            <person name="Medigue C."/>
            <person name="Calteau A."/>
            <person name="Ghodhbane-Gtari F."/>
            <person name="Essoussi I."/>
            <person name="Nouioui I."/>
            <person name="Abbassi-Ghozzi I."/>
            <person name="Gtari M."/>
        </authorList>
    </citation>
    <scope>NUCLEOTIDE SEQUENCE [LARGE SCALE GENOMIC DNA]</scope>
    <source>
        <strain evidence="3">BC 501</strain>
    </source>
</reference>
<evidence type="ECO:0000256" key="1">
    <source>
        <dbReference type="SAM" id="MobiDB-lite"/>
    </source>
</evidence>
<dbReference type="AlphaFoldDB" id="I4F4X0"/>
<feature type="region of interest" description="Disordered" evidence="1">
    <location>
        <begin position="77"/>
        <end position="112"/>
    </location>
</feature>
<keyword evidence="3" id="KW-1185">Reference proteome</keyword>